<dbReference type="GO" id="GO:0005886">
    <property type="term" value="C:plasma membrane"/>
    <property type="evidence" value="ECO:0007669"/>
    <property type="project" value="UniProtKB-SubCell"/>
</dbReference>
<dbReference type="GO" id="GO:0006813">
    <property type="term" value="P:potassium ion transport"/>
    <property type="evidence" value="ECO:0007669"/>
    <property type="project" value="InterPro"/>
</dbReference>
<evidence type="ECO:0000256" key="2">
    <source>
        <dbReference type="SAM" id="Phobius"/>
    </source>
</evidence>
<evidence type="ECO:0000256" key="1">
    <source>
        <dbReference type="ARBA" id="ARBA00004651"/>
    </source>
</evidence>
<dbReference type="PROSITE" id="PS51201">
    <property type="entry name" value="RCK_N"/>
    <property type="match status" value="1"/>
</dbReference>
<dbReference type="InterPro" id="IPR036291">
    <property type="entry name" value="NAD(P)-bd_dom_sf"/>
</dbReference>
<dbReference type="EMBL" id="JACRDE010000308">
    <property type="protein sequence ID" value="MBI5250137.1"/>
    <property type="molecule type" value="Genomic_DNA"/>
</dbReference>
<dbReference type="PANTHER" id="PTHR43833">
    <property type="entry name" value="POTASSIUM CHANNEL PROTEIN 2-RELATED-RELATED"/>
    <property type="match status" value="1"/>
</dbReference>
<organism evidence="4 5">
    <name type="scientific">Desulfomonile tiedjei</name>
    <dbReference type="NCBI Taxonomy" id="2358"/>
    <lineage>
        <taxon>Bacteria</taxon>
        <taxon>Pseudomonadati</taxon>
        <taxon>Thermodesulfobacteriota</taxon>
        <taxon>Desulfomonilia</taxon>
        <taxon>Desulfomonilales</taxon>
        <taxon>Desulfomonilaceae</taxon>
        <taxon>Desulfomonile</taxon>
    </lineage>
</organism>
<feature type="transmembrane region" description="Helical" evidence="2">
    <location>
        <begin position="76"/>
        <end position="98"/>
    </location>
</feature>
<comment type="subcellular location">
    <subcellularLocation>
        <location evidence="1">Cell membrane</location>
        <topology evidence="1">Multi-pass membrane protein</topology>
    </subcellularLocation>
</comment>
<dbReference type="PANTHER" id="PTHR43833:SF9">
    <property type="entry name" value="POTASSIUM CHANNEL PROTEIN YUGO-RELATED"/>
    <property type="match status" value="1"/>
</dbReference>
<dbReference type="SUPFAM" id="SSF51735">
    <property type="entry name" value="NAD(P)-binding Rossmann-fold domains"/>
    <property type="match status" value="1"/>
</dbReference>
<dbReference type="InterPro" id="IPR003148">
    <property type="entry name" value="RCK_N"/>
</dbReference>
<dbReference type="Gene3D" id="1.10.287.70">
    <property type="match status" value="1"/>
</dbReference>
<sequence>MVIFIFIRKLLTRRKTRLVVITVSCLAVILLFSSCGIWYFERDQDLSFFDCFWLSVVTMTTVGYGDFTPKTPVGRIFMALVTMVAGIGVMAYLVSLVATHVIEREFKIMNGLIDLKFKGHILIINCPNEEKVHAIIDELRVDNRSYEVPIVLISDDFDQCPDQLMRRKNFFFVKGSPLLNRILERANAEEASQAVILARDPKNGNSDGLTTQVALALESMRRRSGRKVYVVAEAVNRDSIGPLETAGVDDAVCLENLVPPIIVQSILDPGIPEVISQLSSKLKEQRIYVVPLPPGSFPKYGSIRENLLPRDEARIIPMGLIRNGKPLLNPPDSLEISDGDRFVYIAAGRQSLGALFEGADHRS</sequence>
<accession>A0A9D6Z426</accession>
<dbReference type="Pfam" id="PF22614">
    <property type="entry name" value="Slo-like_RCK"/>
    <property type="match status" value="1"/>
</dbReference>
<dbReference type="AlphaFoldDB" id="A0A9D6Z426"/>
<reference evidence="4" key="1">
    <citation type="submission" date="2020-07" db="EMBL/GenBank/DDBJ databases">
        <title>Huge and variable diversity of episymbiotic CPR bacteria and DPANN archaea in groundwater ecosystems.</title>
        <authorList>
            <person name="He C.Y."/>
            <person name="Keren R."/>
            <person name="Whittaker M."/>
            <person name="Farag I.F."/>
            <person name="Doudna J."/>
            <person name="Cate J.H.D."/>
            <person name="Banfield J.F."/>
        </authorList>
    </citation>
    <scope>NUCLEOTIDE SEQUENCE</scope>
    <source>
        <strain evidence="4">NC_groundwater_1664_Pr3_B-0.1um_52_9</strain>
    </source>
</reference>
<dbReference type="Gene3D" id="3.40.50.720">
    <property type="entry name" value="NAD(P)-binding Rossmann-like Domain"/>
    <property type="match status" value="1"/>
</dbReference>
<keyword evidence="2" id="KW-0472">Membrane</keyword>
<dbReference type="InterPro" id="IPR013099">
    <property type="entry name" value="K_chnl_dom"/>
</dbReference>
<feature type="domain" description="RCK N-terminal" evidence="3">
    <location>
        <begin position="118"/>
        <end position="252"/>
    </location>
</feature>
<evidence type="ECO:0000313" key="5">
    <source>
        <dbReference type="Proteomes" id="UP000807825"/>
    </source>
</evidence>
<dbReference type="Pfam" id="PF07885">
    <property type="entry name" value="Ion_trans_2"/>
    <property type="match status" value="1"/>
</dbReference>
<proteinExistence type="predicted"/>
<keyword evidence="2" id="KW-1133">Transmembrane helix</keyword>
<keyword evidence="2" id="KW-0812">Transmembrane</keyword>
<feature type="transmembrane region" description="Helical" evidence="2">
    <location>
        <begin position="18"/>
        <end position="40"/>
    </location>
</feature>
<dbReference type="InterPro" id="IPR050721">
    <property type="entry name" value="Trk_Ktr_HKT_K-transport"/>
</dbReference>
<evidence type="ECO:0000259" key="3">
    <source>
        <dbReference type="PROSITE" id="PS51201"/>
    </source>
</evidence>
<protein>
    <submittedName>
        <fullName evidence="4">Ion transporter</fullName>
    </submittedName>
</protein>
<dbReference type="Proteomes" id="UP000807825">
    <property type="component" value="Unassembled WGS sequence"/>
</dbReference>
<evidence type="ECO:0000313" key="4">
    <source>
        <dbReference type="EMBL" id="MBI5250137.1"/>
    </source>
</evidence>
<gene>
    <name evidence="4" type="ORF">HY912_11645</name>
</gene>
<dbReference type="SUPFAM" id="SSF81324">
    <property type="entry name" value="Voltage-gated potassium channels"/>
    <property type="match status" value="1"/>
</dbReference>
<comment type="caution">
    <text evidence="4">The sequence shown here is derived from an EMBL/GenBank/DDBJ whole genome shotgun (WGS) entry which is preliminary data.</text>
</comment>
<name>A0A9D6Z426_9BACT</name>